<gene>
    <name evidence="1" type="ORF">NIES593_04605</name>
</gene>
<organism evidence="1 2">
    <name type="scientific">Hydrococcus rivularis NIES-593</name>
    <dbReference type="NCBI Taxonomy" id="1921803"/>
    <lineage>
        <taxon>Bacteria</taxon>
        <taxon>Bacillati</taxon>
        <taxon>Cyanobacteriota</taxon>
        <taxon>Cyanophyceae</taxon>
        <taxon>Pleurocapsales</taxon>
        <taxon>Hydrococcaceae</taxon>
        <taxon>Hydrococcus</taxon>
    </lineage>
</organism>
<evidence type="ECO:0000313" key="1">
    <source>
        <dbReference type="EMBL" id="OKH25617.1"/>
    </source>
</evidence>
<dbReference type="Gene3D" id="2.160.20.80">
    <property type="entry name" value="E3 ubiquitin-protein ligase SopA"/>
    <property type="match status" value="1"/>
</dbReference>
<dbReference type="SUPFAM" id="SSF141571">
    <property type="entry name" value="Pentapeptide repeat-like"/>
    <property type="match status" value="1"/>
</dbReference>
<sequence length="269" mass="29494">MKSPPFPFKYRTIELESKTIENSGLAENSRSFHDFYRQSNLTRMENELYLARLKQDVDAWNQWRKGNSQWIDLSRAQLRGAALRRAWLDNIDLSEANLSRADLRRARLCNICAIAADFTEANLSRASLQDAVLKRANFAKTSLRWACLIGSDLSGANLAGADLTGADLTNTDLSGANLTGAELTGADLSGASLIDVQACGTNFQGAIFTGACLENWKIDKATQLDELIGDYVYLESGRQGRFPSNGSLGLGEIGQRLQKLLGKIEPLGT</sequence>
<dbReference type="RefSeq" id="WP_073598459.1">
    <property type="nucleotide sequence ID" value="NZ_MRCB01000003.1"/>
</dbReference>
<dbReference type="InterPro" id="IPR051082">
    <property type="entry name" value="Pentapeptide-BTB/POZ_domain"/>
</dbReference>
<dbReference type="InterPro" id="IPR001646">
    <property type="entry name" value="5peptide_repeat"/>
</dbReference>
<keyword evidence="2" id="KW-1185">Reference proteome</keyword>
<name>A0A1U7HPW7_9CYAN</name>
<dbReference type="Proteomes" id="UP000186868">
    <property type="component" value="Unassembled WGS sequence"/>
</dbReference>
<dbReference type="PANTHER" id="PTHR14136:SF17">
    <property type="entry name" value="BTB_POZ DOMAIN-CONTAINING PROTEIN KCTD9"/>
    <property type="match status" value="1"/>
</dbReference>
<comment type="caution">
    <text evidence="1">The sequence shown here is derived from an EMBL/GenBank/DDBJ whole genome shotgun (WGS) entry which is preliminary data.</text>
</comment>
<dbReference type="Pfam" id="PF00805">
    <property type="entry name" value="Pentapeptide"/>
    <property type="match status" value="3"/>
</dbReference>
<dbReference type="EMBL" id="MRCB01000003">
    <property type="protein sequence ID" value="OKH25617.1"/>
    <property type="molecule type" value="Genomic_DNA"/>
</dbReference>
<evidence type="ECO:0000313" key="2">
    <source>
        <dbReference type="Proteomes" id="UP000186868"/>
    </source>
</evidence>
<dbReference type="AlphaFoldDB" id="A0A1U7HPW7"/>
<proteinExistence type="predicted"/>
<dbReference type="STRING" id="1921803.NIES593_04605"/>
<accession>A0A1U7HPW7</accession>
<dbReference type="PANTHER" id="PTHR14136">
    <property type="entry name" value="BTB_POZ DOMAIN-CONTAINING PROTEIN KCTD9"/>
    <property type="match status" value="1"/>
</dbReference>
<reference evidence="1 2" key="1">
    <citation type="submission" date="2016-11" db="EMBL/GenBank/DDBJ databases">
        <title>Draft Genome Sequences of Nine Cyanobacterial Strains from Diverse Habitats.</title>
        <authorList>
            <person name="Zhu T."/>
            <person name="Hou S."/>
            <person name="Lu X."/>
            <person name="Hess W.R."/>
        </authorList>
    </citation>
    <scope>NUCLEOTIDE SEQUENCE [LARGE SCALE GENOMIC DNA]</scope>
    <source>
        <strain evidence="1 2">NIES-593</strain>
    </source>
</reference>
<protein>
    <recommendedName>
        <fullName evidence="3">Low-complexity protein</fullName>
    </recommendedName>
</protein>
<evidence type="ECO:0008006" key="3">
    <source>
        <dbReference type="Google" id="ProtNLM"/>
    </source>
</evidence>